<gene>
    <name evidence="1" type="ORF">CUN67_24270</name>
</gene>
<name>A0A6B9G8G8_PANCY</name>
<evidence type="ECO:0000313" key="1">
    <source>
        <dbReference type="EMBL" id="QGY32113.1"/>
    </source>
</evidence>
<evidence type="ECO:0000313" key="2">
    <source>
        <dbReference type="Proteomes" id="UP000502005"/>
    </source>
</evidence>
<sequence>MDTTEALKGTYFYGGMTNLTPQQLWWAITVVVVSDYLEISVVDASLIISGQPILGTRAKPGNATPGTSIASKYLSKWLNYQLPRGYRLPTLTGKSIASLKWTSTNNLGRFVGRNVPWLGWVLSFMTIYQIQDDIKYTYNKIALPKDRIQWTYF</sequence>
<protein>
    <submittedName>
        <fullName evidence="1">Uncharacterized protein</fullName>
    </submittedName>
</protein>
<dbReference type="Pfam" id="PF26636">
    <property type="entry name" value="DUF8209"/>
    <property type="match status" value="1"/>
</dbReference>
<proteinExistence type="predicted"/>
<dbReference type="InterPro" id="IPR058064">
    <property type="entry name" value="STM2901-like"/>
</dbReference>
<dbReference type="EMBL" id="CP024770">
    <property type="protein sequence ID" value="QGY32113.1"/>
    <property type="molecule type" value="Genomic_DNA"/>
</dbReference>
<dbReference type="NCBIfam" id="NF045926">
    <property type="entry name" value="STM2901_fam"/>
    <property type="match status" value="1"/>
</dbReference>
<dbReference type="RefSeq" id="WP_208718009.1">
    <property type="nucleotide sequence ID" value="NZ_CP024770.1"/>
</dbReference>
<dbReference type="AlphaFoldDB" id="A0A6B9G8G8"/>
<organism evidence="1 2">
    <name type="scientific">Pantoea cypripedii</name>
    <name type="common">Pectobacterium cypripedii</name>
    <name type="synonym">Erwinia cypripedii</name>
    <dbReference type="NCBI Taxonomy" id="55209"/>
    <lineage>
        <taxon>Bacteria</taxon>
        <taxon>Pseudomonadati</taxon>
        <taxon>Pseudomonadota</taxon>
        <taxon>Gammaproteobacteria</taxon>
        <taxon>Enterobacterales</taxon>
        <taxon>Erwiniaceae</taxon>
        <taxon>Pantoea</taxon>
    </lineage>
</organism>
<dbReference type="Proteomes" id="UP000502005">
    <property type="component" value="Plasmid pNE1B"/>
</dbReference>
<geneLocation type="plasmid" evidence="2">
    <name>pne1b</name>
</geneLocation>
<accession>A0A6B9G8G8</accession>
<keyword evidence="1" id="KW-0614">Plasmid</keyword>
<dbReference type="InterPro" id="IPR058522">
    <property type="entry name" value="DUF8209"/>
</dbReference>
<reference evidence="1 2" key="1">
    <citation type="submission" date="2017-11" db="EMBL/GenBank/DDBJ databases">
        <title>Genome sequence of Pantoea cypripedii NE1.</title>
        <authorList>
            <person name="Nascimento F.X."/>
        </authorList>
    </citation>
    <scope>NUCLEOTIDE SEQUENCE [LARGE SCALE GENOMIC DNA]</scope>
    <source>
        <strain evidence="1 2">NE1</strain>
        <plasmid evidence="2">pne1b</plasmid>
    </source>
</reference>